<name>A0A941HS16_9CLOT</name>
<reference evidence="1" key="1">
    <citation type="submission" date="2021-04" db="EMBL/GenBank/DDBJ databases">
        <title>Proteiniclasticum sedimins sp. nov., an obligate anaerobic bacterium isolated from anaerobic sludge.</title>
        <authorList>
            <person name="Liu J."/>
        </authorList>
    </citation>
    <scope>NUCLEOTIDE SEQUENCE</scope>
    <source>
        <strain evidence="1">BAD-10</strain>
    </source>
</reference>
<dbReference type="EMBL" id="JAGSCS010000015">
    <property type="protein sequence ID" value="MBR0576837.1"/>
    <property type="molecule type" value="Genomic_DNA"/>
</dbReference>
<evidence type="ECO:0000313" key="1">
    <source>
        <dbReference type="EMBL" id="MBR0576837.1"/>
    </source>
</evidence>
<dbReference type="Pfam" id="PF04237">
    <property type="entry name" value="YjbR"/>
    <property type="match status" value="1"/>
</dbReference>
<evidence type="ECO:0000313" key="2">
    <source>
        <dbReference type="Proteomes" id="UP000675379"/>
    </source>
</evidence>
<dbReference type="RefSeq" id="WP_211802256.1">
    <property type="nucleotide sequence ID" value="NZ_JAGSCS010000015.1"/>
</dbReference>
<dbReference type="PANTHER" id="PTHR35145">
    <property type="entry name" value="CYTOPLASMIC PROTEIN-RELATED"/>
    <property type="match status" value="1"/>
</dbReference>
<dbReference type="Gene3D" id="3.90.1150.30">
    <property type="match status" value="1"/>
</dbReference>
<keyword evidence="2" id="KW-1185">Reference proteome</keyword>
<dbReference type="AlphaFoldDB" id="A0A941HS16"/>
<dbReference type="InterPro" id="IPR007351">
    <property type="entry name" value="YjbR"/>
</dbReference>
<sequence>MRKEEKWGKHLVAYALGLPRALADYPFDEETLTVKVMGRIFLLTSPGYPVEISLKCDPFRSQELREMFPFIKPGYHLNKKHWITVTITDKMPLPFYEELISHSYTLVVKKLKKTEREALELEKERPVP</sequence>
<keyword evidence="1" id="KW-0238">DNA-binding</keyword>
<accession>A0A941HS16</accession>
<dbReference type="InterPro" id="IPR038056">
    <property type="entry name" value="YjbR-like_sf"/>
</dbReference>
<dbReference type="PANTHER" id="PTHR35145:SF1">
    <property type="entry name" value="CYTOPLASMIC PROTEIN"/>
    <property type="match status" value="1"/>
</dbReference>
<proteinExistence type="predicted"/>
<dbReference type="SUPFAM" id="SSF142906">
    <property type="entry name" value="YjbR-like"/>
    <property type="match status" value="1"/>
</dbReference>
<dbReference type="Proteomes" id="UP000675379">
    <property type="component" value="Unassembled WGS sequence"/>
</dbReference>
<dbReference type="GO" id="GO:0003677">
    <property type="term" value="F:DNA binding"/>
    <property type="evidence" value="ECO:0007669"/>
    <property type="project" value="UniProtKB-KW"/>
</dbReference>
<dbReference type="InterPro" id="IPR058532">
    <property type="entry name" value="YjbR/MT2646/Rv2570-like"/>
</dbReference>
<protein>
    <submittedName>
        <fullName evidence="1">MmcQ/YjbR family DNA-binding protein</fullName>
    </submittedName>
</protein>
<gene>
    <name evidence="1" type="ORF">KCG48_10900</name>
</gene>
<comment type="caution">
    <text evidence="1">The sequence shown here is derived from an EMBL/GenBank/DDBJ whole genome shotgun (WGS) entry which is preliminary data.</text>
</comment>
<organism evidence="1 2">
    <name type="scientific">Proteiniclasticum sediminis</name>
    <dbReference type="NCBI Taxonomy" id="2804028"/>
    <lineage>
        <taxon>Bacteria</taxon>
        <taxon>Bacillati</taxon>
        <taxon>Bacillota</taxon>
        <taxon>Clostridia</taxon>
        <taxon>Eubacteriales</taxon>
        <taxon>Clostridiaceae</taxon>
        <taxon>Proteiniclasticum</taxon>
    </lineage>
</organism>